<proteinExistence type="predicted"/>
<dbReference type="AlphaFoldDB" id="A0AAQ0AZ94"/>
<gene>
    <name evidence="1" type="ORF">Lepto782_12840</name>
</gene>
<protein>
    <submittedName>
        <fullName evidence="1">NAD-dependent epimerase</fullName>
    </submittedName>
</protein>
<name>A0AAQ0AZ94_LEPIR</name>
<organism evidence="1 2">
    <name type="scientific">Leptospira interrogans serovar Canicola</name>
    <dbReference type="NCBI Taxonomy" id="211880"/>
    <lineage>
        <taxon>Bacteria</taxon>
        <taxon>Pseudomonadati</taxon>
        <taxon>Spirochaetota</taxon>
        <taxon>Spirochaetia</taxon>
        <taxon>Leptospirales</taxon>
        <taxon>Leptospiraceae</taxon>
        <taxon>Leptospira</taxon>
    </lineage>
</organism>
<evidence type="ECO:0000313" key="2">
    <source>
        <dbReference type="Proteomes" id="UP000663124"/>
    </source>
</evidence>
<dbReference type="EMBL" id="CP043884">
    <property type="protein sequence ID" value="QOI43058.1"/>
    <property type="molecule type" value="Genomic_DNA"/>
</dbReference>
<evidence type="ECO:0000313" key="1">
    <source>
        <dbReference type="EMBL" id="QOI43058.1"/>
    </source>
</evidence>
<sequence>MSKFDLLTLIAKIYGKQIHILEDSDAVANRSLKSQQFSREMGFILKSWDRLMVDSRNKKLQR</sequence>
<dbReference type="RefSeq" id="WP_020784369.1">
    <property type="nucleotide sequence ID" value="NZ_CP043884.1"/>
</dbReference>
<accession>A0AAQ0AZ94</accession>
<dbReference type="Proteomes" id="UP000663124">
    <property type="component" value="Chromosome 1"/>
</dbReference>
<reference evidence="1" key="1">
    <citation type="submission" date="2019-09" db="EMBL/GenBank/DDBJ databases">
        <title>Comparative Genomics of Leptospira interrogans Reveals Genome Plasticity - A Common Adaptive Strategy for Survival in Various Hosts.</title>
        <authorList>
            <person name="Ramli S.R."/>
            <person name="Bunk B."/>
            <person name="Goris M."/>
            <person name="Bhuju S."/>
            <person name="Jarek M."/>
            <person name="Sproer C."/>
            <person name="Mustakim S."/>
            <person name="Strommenger B."/>
            <person name="Pessler F."/>
        </authorList>
    </citation>
    <scope>NUCLEOTIDE SEQUENCE</scope>
    <source>
        <strain evidence="1">782</strain>
    </source>
</reference>